<evidence type="ECO:0000259" key="7">
    <source>
        <dbReference type="SMART" id="SM01086"/>
    </source>
</evidence>
<dbReference type="NCBIfam" id="TIGR00390">
    <property type="entry name" value="hslU"/>
    <property type="match status" value="1"/>
</dbReference>
<evidence type="ECO:0000313" key="8">
    <source>
        <dbReference type="EMBL" id="MBM6912425.1"/>
    </source>
</evidence>
<evidence type="ECO:0000256" key="4">
    <source>
        <dbReference type="ARBA" id="ARBA00023186"/>
    </source>
</evidence>
<evidence type="ECO:0000256" key="2">
    <source>
        <dbReference type="ARBA" id="ARBA00022741"/>
    </source>
</evidence>
<dbReference type="NCBIfam" id="NF003544">
    <property type="entry name" value="PRK05201.1"/>
    <property type="match status" value="1"/>
</dbReference>
<comment type="subunit">
    <text evidence="5">A double ring-shaped homohexamer of HslV is capped on each side by a ring-shaped HslU homohexamer. The assembly of the HslU/HslV complex is dependent on binding of ATP.</text>
</comment>
<feature type="binding site" evidence="5">
    <location>
        <position position="422"/>
    </location>
    <ligand>
        <name>ATP</name>
        <dbReference type="ChEBI" id="CHEBI:30616"/>
    </ligand>
</feature>
<feature type="domain" description="Clp ATPase C-terminal" evidence="7">
    <location>
        <begin position="364"/>
        <end position="463"/>
    </location>
</feature>
<accession>A0ABS2GF22</accession>
<evidence type="ECO:0000259" key="6">
    <source>
        <dbReference type="SMART" id="SM00382"/>
    </source>
</evidence>
<keyword evidence="3 5" id="KW-0067">ATP-binding</keyword>
<evidence type="ECO:0000256" key="3">
    <source>
        <dbReference type="ARBA" id="ARBA00022840"/>
    </source>
</evidence>
<feature type="binding site" evidence="5">
    <location>
        <position position="285"/>
    </location>
    <ligand>
        <name>ATP</name>
        <dbReference type="ChEBI" id="CHEBI:30616"/>
    </ligand>
</feature>
<organism evidence="8 9">
    <name type="scientific">Veillonella magna</name>
    <dbReference type="NCBI Taxonomy" id="464322"/>
    <lineage>
        <taxon>Bacteria</taxon>
        <taxon>Bacillati</taxon>
        <taxon>Bacillota</taxon>
        <taxon>Negativicutes</taxon>
        <taxon>Veillonellales</taxon>
        <taxon>Veillonellaceae</taxon>
        <taxon>Veillonella</taxon>
    </lineage>
</organism>
<dbReference type="RefSeq" id="WP_028256004.1">
    <property type="nucleotide sequence ID" value="NZ_JACJLA010000005.1"/>
</dbReference>
<dbReference type="SMART" id="SM00382">
    <property type="entry name" value="AAA"/>
    <property type="match status" value="1"/>
</dbReference>
<dbReference type="EMBL" id="JACJLA010000005">
    <property type="protein sequence ID" value="MBM6912425.1"/>
    <property type="molecule type" value="Genomic_DNA"/>
</dbReference>
<dbReference type="Pfam" id="PF07724">
    <property type="entry name" value="AAA_2"/>
    <property type="match status" value="1"/>
</dbReference>
<reference evidence="8 9" key="1">
    <citation type="journal article" date="2021" name="Sci. Rep.">
        <title>The distribution of antibiotic resistance genes in chicken gut microbiota commensals.</title>
        <authorList>
            <person name="Juricova H."/>
            <person name="Matiasovicova J."/>
            <person name="Kubasova T."/>
            <person name="Cejkova D."/>
            <person name="Rychlik I."/>
        </authorList>
    </citation>
    <scope>NUCLEOTIDE SEQUENCE [LARGE SCALE GENOMIC DNA]</scope>
    <source>
        <strain evidence="8 9">An537</strain>
    </source>
</reference>
<dbReference type="HAMAP" id="MF_00249">
    <property type="entry name" value="HslU"/>
    <property type="match status" value="1"/>
</dbReference>
<comment type="subcellular location">
    <subcellularLocation>
        <location evidence="5">Cytoplasm</location>
    </subcellularLocation>
</comment>
<feature type="domain" description="AAA+ ATPase" evidence="6">
    <location>
        <begin position="50"/>
        <end position="361"/>
    </location>
</feature>
<dbReference type="InterPro" id="IPR050052">
    <property type="entry name" value="ATP-dep_Clp_protease_ClpX"/>
</dbReference>
<dbReference type="PANTHER" id="PTHR48102">
    <property type="entry name" value="ATP-DEPENDENT CLP PROTEASE ATP-BINDING SUBUNIT CLPX-LIKE, MITOCHONDRIAL-RELATED"/>
    <property type="match status" value="1"/>
</dbReference>
<dbReference type="Gene3D" id="1.10.8.60">
    <property type="match status" value="1"/>
</dbReference>
<gene>
    <name evidence="5 8" type="primary">hslU</name>
    <name evidence="8" type="ORF">H6A01_03650</name>
</gene>
<evidence type="ECO:0000256" key="1">
    <source>
        <dbReference type="ARBA" id="ARBA00009771"/>
    </source>
</evidence>
<dbReference type="CDD" id="cd19498">
    <property type="entry name" value="RecA-like_HslU"/>
    <property type="match status" value="1"/>
</dbReference>
<dbReference type="Pfam" id="PF10431">
    <property type="entry name" value="ClpB_D2-small"/>
    <property type="match status" value="1"/>
</dbReference>
<evidence type="ECO:0000313" key="9">
    <source>
        <dbReference type="Proteomes" id="UP000707138"/>
    </source>
</evidence>
<comment type="function">
    <text evidence="5">ATPase subunit of a proteasome-like degradation complex; this subunit has chaperone activity. The binding of ATP and its subsequent hydrolysis by HslU are essential for unfolding of protein substrates subsequently hydrolyzed by HslV. HslU recognizes the N-terminal part of its protein substrates and unfolds these before they are guided to HslV for hydrolysis.</text>
</comment>
<evidence type="ECO:0000256" key="5">
    <source>
        <dbReference type="HAMAP-Rule" id="MF_00249"/>
    </source>
</evidence>
<comment type="similarity">
    <text evidence="1 5">Belongs to the ClpX chaperone family. HslU subfamily.</text>
</comment>
<keyword evidence="9" id="KW-1185">Reference proteome</keyword>
<dbReference type="InterPro" id="IPR019489">
    <property type="entry name" value="Clp_ATPase_C"/>
</dbReference>
<dbReference type="InterPro" id="IPR004491">
    <property type="entry name" value="HslU"/>
</dbReference>
<protein>
    <recommendedName>
        <fullName evidence="5">ATP-dependent protease ATPase subunit HslU</fullName>
    </recommendedName>
    <alternativeName>
        <fullName evidence="5">Unfoldase HslU</fullName>
    </alternativeName>
</protein>
<keyword evidence="4 5" id="KW-0143">Chaperone</keyword>
<keyword evidence="2 5" id="KW-0547">Nucleotide-binding</keyword>
<comment type="caution">
    <text evidence="8">The sequence shown here is derived from an EMBL/GenBank/DDBJ whole genome shotgun (WGS) entry which is preliminary data.</text>
</comment>
<dbReference type="PANTHER" id="PTHR48102:SF3">
    <property type="entry name" value="ATP-DEPENDENT PROTEASE ATPASE SUBUNIT HSLU"/>
    <property type="match status" value="1"/>
</dbReference>
<dbReference type="SUPFAM" id="SSF52540">
    <property type="entry name" value="P-loop containing nucleoside triphosphate hydrolases"/>
    <property type="match status" value="1"/>
</dbReference>
<dbReference type="InterPro" id="IPR003959">
    <property type="entry name" value="ATPase_AAA_core"/>
</dbReference>
<keyword evidence="8" id="KW-0378">Hydrolase</keyword>
<dbReference type="InterPro" id="IPR003593">
    <property type="entry name" value="AAA+_ATPase"/>
</dbReference>
<name>A0ABS2GF22_9FIRM</name>
<dbReference type="Gene3D" id="3.40.50.300">
    <property type="entry name" value="P-loop containing nucleotide triphosphate hydrolases"/>
    <property type="match status" value="2"/>
</dbReference>
<proteinExistence type="inferred from homology"/>
<dbReference type="InterPro" id="IPR027417">
    <property type="entry name" value="P-loop_NTPase"/>
</dbReference>
<feature type="binding site" evidence="5">
    <location>
        <position position="19"/>
    </location>
    <ligand>
        <name>ATP</name>
        <dbReference type="ChEBI" id="CHEBI:30616"/>
    </ligand>
</feature>
<feature type="binding site" evidence="5">
    <location>
        <begin position="61"/>
        <end position="66"/>
    </location>
    <ligand>
        <name>ATP</name>
        <dbReference type="ChEBI" id="CHEBI:30616"/>
    </ligand>
</feature>
<sequence>MEMNYTPRQIVAELDKYIVGQQEAKKMVAIALRNRWRAKQLPESVREEYVPKNILLIGPTGVGKTELARRLAKLMKAPFIKVEATKYTEVGYVGRDVDQMIRDLVENSVRMVKEEMLAAQEEKAMELANQRLLQILWPKKEDSAKGRKFNNPWEMLFNDSENEDINEAEEAKTPAEDPDMSEKRAAFYEKLKNGLMDSREIEIEVEEAPKGFTGMLTGSTPDELSSNFQDMMENIMPKKKRKRRTTVGNARKIFSQEEGQKLLDMDTVTEKAVELAEKEGIVFIDEFDKIAGNNGRSGADVSREGVQRDILPIVEGATVSTKYGPVKTEHILFIAAGAFHVSKPSDLIPELQGRFPIRVELNSLKQEDFKAILTTPEQALLKQYHMLLKADNVTIHFMEEAIDKIAELAYRVNNETEDIGARRLHTILEKLLQDISFNAPPAEPVDVTITAAMVESQLGDIVKDVDLSNFIL</sequence>
<feature type="binding site" evidence="5">
    <location>
        <position position="350"/>
    </location>
    <ligand>
        <name>ATP</name>
        <dbReference type="ChEBI" id="CHEBI:30616"/>
    </ligand>
</feature>
<dbReference type="SMART" id="SM01086">
    <property type="entry name" value="ClpB_D2-small"/>
    <property type="match status" value="1"/>
</dbReference>
<dbReference type="GO" id="GO:0008233">
    <property type="term" value="F:peptidase activity"/>
    <property type="evidence" value="ECO:0007669"/>
    <property type="project" value="UniProtKB-KW"/>
</dbReference>
<keyword evidence="5" id="KW-0963">Cytoplasm</keyword>
<dbReference type="Proteomes" id="UP000707138">
    <property type="component" value="Unassembled WGS sequence"/>
</dbReference>
<dbReference type="GO" id="GO:0006508">
    <property type="term" value="P:proteolysis"/>
    <property type="evidence" value="ECO:0007669"/>
    <property type="project" value="UniProtKB-KW"/>
</dbReference>
<dbReference type="Pfam" id="PF00004">
    <property type="entry name" value="AAA"/>
    <property type="match status" value="1"/>
</dbReference>
<keyword evidence="8" id="KW-0645">Protease</keyword>